<organism evidence="7 8">
    <name type="scientific">Colletotrichum abscissum</name>
    <dbReference type="NCBI Taxonomy" id="1671311"/>
    <lineage>
        <taxon>Eukaryota</taxon>
        <taxon>Fungi</taxon>
        <taxon>Dikarya</taxon>
        <taxon>Ascomycota</taxon>
        <taxon>Pezizomycotina</taxon>
        <taxon>Sordariomycetes</taxon>
        <taxon>Hypocreomycetidae</taxon>
        <taxon>Glomerellales</taxon>
        <taxon>Glomerellaceae</taxon>
        <taxon>Colletotrichum</taxon>
        <taxon>Colletotrichum acutatum species complex</taxon>
    </lineage>
</organism>
<dbReference type="EMBL" id="SDAQ01000176">
    <property type="protein sequence ID" value="KAI3531981.1"/>
    <property type="molecule type" value="Genomic_DNA"/>
</dbReference>
<dbReference type="Proteomes" id="UP001056436">
    <property type="component" value="Unassembled WGS sequence"/>
</dbReference>
<dbReference type="Pfam" id="PF12874">
    <property type="entry name" value="zf-met"/>
    <property type="match status" value="1"/>
</dbReference>
<dbReference type="PROSITE" id="PS50157">
    <property type="entry name" value="ZINC_FINGER_C2H2_2"/>
    <property type="match status" value="2"/>
</dbReference>
<dbReference type="GO" id="GO:0008270">
    <property type="term" value="F:zinc ion binding"/>
    <property type="evidence" value="ECO:0007669"/>
    <property type="project" value="UniProtKB-KW"/>
</dbReference>
<feature type="domain" description="C2H2-type" evidence="6">
    <location>
        <begin position="196"/>
        <end position="220"/>
    </location>
</feature>
<gene>
    <name evidence="7" type="ORF">CABS02_13995</name>
</gene>
<evidence type="ECO:0000256" key="4">
    <source>
        <dbReference type="ARBA" id="ARBA00022833"/>
    </source>
</evidence>
<dbReference type="PANTHER" id="PTHR24409:SF356">
    <property type="entry name" value="C2H2 FINGER DOMAIN TRANSCRIPTION FACTOR (EUROFUNG)"/>
    <property type="match status" value="1"/>
</dbReference>
<dbReference type="PROSITE" id="PS00028">
    <property type="entry name" value="ZINC_FINGER_C2H2_1"/>
    <property type="match status" value="3"/>
</dbReference>
<dbReference type="GO" id="GO:0000981">
    <property type="term" value="F:DNA-binding transcription factor activity, RNA polymerase II-specific"/>
    <property type="evidence" value="ECO:0007669"/>
    <property type="project" value="TreeGrafter"/>
</dbReference>
<dbReference type="Pfam" id="PF13912">
    <property type="entry name" value="zf-C2H2_6"/>
    <property type="match status" value="1"/>
</dbReference>
<dbReference type="InterPro" id="IPR022755">
    <property type="entry name" value="Znf_C2H2_jaz"/>
</dbReference>
<evidence type="ECO:0000256" key="2">
    <source>
        <dbReference type="ARBA" id="ARBA00022737"/>
    </source>
</evidence>
<dbReference type="SMART" id="SM00355">
    <property type="entry name" value="ZnF_C2H2"/>
    <property type="match status" value="6"/>
</dbReference>
<dbReference type="AlphaFoldDB" id="A0A9P9X296"/>
<evidence type="ECO:0000313" key="7">
    <source>
        <dbReference type="EMBL" id="KAI3531981.1"/>
    </source>
</evidence>
<dbReference type="GO" id="GO:0000977">
    <property type="term" value="F:RNA polymerase II transcription regulatory region sequence-specific DNA binding"/>
    <property type="evidence" value="ECO:0007669"/>
    <property type="project" value="TreeGrafter"/>
</dbReference>
<dbReference type="GO" id="GO:0005634">
    <property type="term" value="C:nucleus"/>
    <property type="evidence" value="ECO:0007669"/>
    <property type="project" value="TreeGrafter"/>
</dbReference>
<keyword evidence="3 5" id="KW-0863">Zinc-finger</keyword>
<sequence length="275" mass="31430">MNFACVTCLQTWPSWRSRDQHVAAKSHLAPEFECDTCDRYCNNQRAIEQHMTALNHWADSSSDEPEYYCDFHSCSEVLDDEDALREHEVNEHFYCDPCDRTFQDLNSIKMHRNSRAHRGNNASCLFCHKPYVTAAGVFNHLEEGACERAPLTRLGVFQAAKQRDPNGVLTKRLQERAVEVTLEATTESWDPVTKTFNCSLCSGRFASLESLNQHLKSPKHQQSLYHCPKHGCSREFSTLAAVTEHLQSESCNFMAFEAVQEFAARIFDPGRMITL</sequence>
<dbReference type="InterPro" id="IPR013087">
    <property type="entry name" value="Znf_C2H2_type"/>
</dbReference>
<evidence type="ECO:0000256" key="1">
    <source>
        <dbReference type="ARBA" id="ARBA00022723"/>
    </source>
</evidence>
<dbReference type="OrthoDB" id="6077919at2759"/>
<reference evidence="7" key="1">
    <citation type="submission" date="2019-01" db="EMBL/GenBank/DDBJ databases">
        <title>Colletotrichum abscissum LGMF1257.</title>
        <authorList>
            <person name="Baroncelli R."/>
        </authorList>
    </citation>
    <scope>NUCLEOTIDE SEQUENCE</scope>
    <source>
        <strain evidence="7">Ca142</strain>
    </source>
</reference>
<dbReference type="PANTHER" id="PTHR24409">
    <property type="entry name" value="ZINC FINGER PROTEIN 142"/>
    <property type="match status" value="1"/>
</dbReference>
<keyword evidence="8" id="KW-1185">Reference proteome</keyword>
<evidence type="ECO:0000256" key="3">
    <source>
        <dbReference type="ARBA" id="ARBA00022771"/>
    </source>
</evidence>
<dbReference type="Pfam" id="PF12171">
    <property type="entry name" value="zf-C2H2_jaz"/>
    <property type="match status" value="1"/>
</dbReference>
<evidence type="ECO:0000259" key="6">
    <source>
        <dbReference type="PROSITE" id="PS50157"/>
    </source>
</evidence>
<feature type="domain" description="C2H2-type" evidence="6">
    <location>
        <begin position="93"/>
        <end position="122"/>
    </location>
</feature>
<evidence type="ECO:0000313" key="8">
    <source>
        <dbReference type="Proteomes" id="UP001056436"/>
    </source>
</evidence>
<dbReference type="InterPro" id="IPR036236">
    <property type="entry name" value="Znf_C2H2_sf"/>
</dbReference>
<proteinExistence type="predicted"/>
<dbReference type="Gene3D" id="3.30.160.60">
    <property type="entry name" value="Classic Zinc Finger"/>
    <property type="match status" value="1"/>
</dbReference>
<name>A0A9P9X296_9PEZI</name>
<keyword evidence="2" id="KW-0677">Repeat</keyword>
<dbReference type="SUPFAM" id="SSF57667">
    <property type="entry name" value="beta-beta-alpha zinc fingers"/>
    <property type="match status" value="2"/>
</dbReference>
<keyword evidence="1" id="KW-0479">Metal-binding</keyword>
<comment type="caution">
    <text evidence="7">The sequence shown here is derived from an EMBL/GenBank/DDBJ whole genome shotgun (WGS) entry which is preliminary data.</text>
</comment>
<protein>
    <recommendedName>
        <fullName evidence="6">C2H2-type domain-containing protein</fullName>
    </recommendedName>
</protein>
<evidence type="ECO:0000256" key="5">
    <source>
        <dbReference type="PROSITE-ProRule" id="PRU00042"/>
    </source>
</evidence>
<keyword evidence="4" id="KW-0862">Zinc</keyword>
<accession>A0A9P9X296</accession>